<reference evidence="3 4" key="1">
    <citation type="submission" date="2021-07" db="EMBL/GenBank/DDBJ databases">
        <title>Karlodiniumbacter phycospheric gen. nov., sp. nov., a phycosphere bacterium isolated from karlodinium veneficum.</title>
        <authorList>
            <person name="Peng Y."/>
            <person name="Jiang L."/>
            <person name="Lee J."/>
        </authorList>
    </citation>
    <scope>NUCLEOTIDE SEQUENCE</scope>
    <source>
        <strain evidence="3 4">N5</strain>
    </source>
</reference>
<evidence type="ECO:0000256" key="1">
    <source>
        <dbReference type="SAM" id="SignalP"/>
    </source>
</evidence>
<dbReference type="Pfam" id="PF14559">
    <property type="entry name" value="TPR_19"/>
    <property type="match status" value="1"/>
</dbReference>
<accession>A0A975YGB8</accession>
<evidence type="ECO:0000313" key="3">
    <source>
        <dbReference type="EMBL" id="QXL88283.1"/>
    </source>
</evidence>
<feature type="chain" id="PRO_5037974820" evidence="1">
    <location>
        <begin position="23"/>
        <end position="406"/>
    </location>
</feature>
<proteinExistence type="predicted"/>
<dbReference type="SUPFAM" id="SSF48452">
    <property type="entry name" value="TPR-like"/>
    <property type="match status" value="1"/>
</dbReference>
<feature type="signal peptide" evidence="1">
    <location>
        <begin position="1"/>
        <end position="22"/>
    </location>
</feature>
<gene>
    <name evidence="2" type="ORF">KUL25_01805</name>
    <name evidence="3" type="ORF">KUL25_01810</name>
</gene>
<keyword evidence="1" id="KW-0732">Signal</keyword>
<dbReference type="EMBL" id="CP078073">
    <property type="protein sequence ID" value="QXL88283.1"/>
    <property type="molecule type" value="Genomic_DNA"/>
</dbReference>
<name>A0A975YGB8_9RHOB</name>
<keyword evidence="4" id="KW-1185">Reference proteome</keyword>
<organism evidence="3">
    <name type="scientific">Gymnodinialimonas phycosphaerae</name>
    <dbReference type="NCBI Taxonomy" id="2841589"/>
    <lineage>
        <taxon>Bacteria</taxon>
        <taxon>Pseudomonadati</taxon>
        <taxon>Pseudomonadota</taxon>
        <taxon>Alphaproteobacteria</taxon>
        <taxon>Rhodobacterales</taxon>
        <taxon>Paracoccaceae</taxon>
        <taxon>Gymnodinialimonas</taxon>
    </lineage>
</organism>
<dbReference type="Gene3D" id="1.25.40.1040">
    <property type="match status" value="1"/>
</dbReference>
<dbReference type="EMBL" id="JAIMBW010000001">
    <property type="protein sequence ID" value="MBY4891495.1"/>
    <property type="molecule type" value="Genomic_DNA"/>
</dbReference>
<dbReference type="InterPro" id="IPR011990">
    <property type="entry name" value="TPR-like_helical_dom_sf"/>
</dbReference>
<dbReference type="Proteomes" id="UP000693972">
    <property type="component" value="Unassembled WGS sequence"/>
</dbReference>
<dbReference type="SUPFAM" id="SSF56935">
    <property type="entry name" value="Porins"/>
    <property type="match status" value="1"/>
</dbReference>
<sequence length="406" mass="45149">MFRAPLLASVAALTLISAPVAAQTAAADAQRQDVFEQLLVDPANRQLMRDYARLSVAARDFEAAAATLERLVDLEPNNTTARVELAVAYFALGSYAVAEYHFAAAQASGTLTPEQMTEVARYREEAQERDDRSDYSGRLQVGYAFADTSDEQGAFVNGSVDWRIDMGDADVTQWVTEFAFSTYQPGDASINERTNARLRTGPQWRLASDAYGPRLQAYAELGWFQNDDTLSGDYTSWGAGLAYANPINERFTVYADLGVGREIAMDAGDPDFDFYEFDLGVTYRPSRDTRLRLSGTWSAHTEVDAATPIEFTEASVRLAAQHAFDVEWDNLPNRWVAGAFAEMGQTEQDVGGITTDFDEYSYGLWLRAFVFEDIYIETAAAQVHEDTTPGGTREEMIYTFQVGWEF</sequence>
<dbReference type="AlphaFoldDB" id="A0A975YGB8"/>
<protein>
    <submittedName>
        <fullName evidence="3">Tetratricopeptide repeat protein</fullName>
    </submittedName>
</protein>
<dbReference type="RefSeq" id="WP_257891360.1">
    <property type="nucleotide sequence ID" value="NZ_JAIMBW010000001.1"/>
</dbReference>
<evidence type="ECO:0000313" key="2">
    <source>
        <dbReference type="EMBL" id="MBY4891495.1"/>
    </source>
</evidence>
<evidence type="ECO:0000313" key="4">
    <source>
        <dbReference type="Proteomes" id="UP000693972"/>
    </source>
</evidence>